<dbReference type="GO" id="GO:0006145">
    <property type="term" value="P:purine nucleobase catabolic process"/>
    <property type="evidence" value="ECO:0007669"/>
    <property type="project" value="TreeGrafter"/>
</dbReference>
<dbReference type="RefSeq" id="WP_093334648.1">
    <property type="nucleotide sequence ID" value="NZ_FOXD01000001.1"/>
</dbReference>
<organism evidence="11 12">
    <name type="scientific">Salibacterium halotolerans</name>
    <dbReference type="NCBI Taxonomy" id="1884432"/>
    <lineage>
        <taxon>Bacteria</taxon>
        <taxon>Bacillati</taxon>
        <taxon>Bacillota</taxon>
        <taxon>Bacilli</taxon>
        <taxon>Bacillales</taxon>
        <taxon>Bacillaceae</taxon>
    </lineage>
</organism>
<evidence type="ECO:0000256" key="3">
    <source>
        <dbReference type="ARBA" id="ARBA00010368"/>
    </source>
</evidence>
<keyword evidence="7" id="KW-0378">Hydrolase</keyword>
<comment type="cofactor">
    <cofactor evidence="1">
        <name>Zn(2+)</name>
        <dbReference type="ChEBI" id="CHEBI:29105"/>
    </cofactor>
</comment>
<dbReference type="InterPro" id="IPR017593">
    <property type="entry name" value="Allantoinase"/>
</dbReference>
<keyword evidence="12" id="KW-1185">Reference proteome</keyword>
<dbReference type="PANTHER" id="PTHR43668">
    <property type="entry name" value="ALLANTOINASE"/>
    <property type="match status" value="1"/>
</dbReference>
<dbReference type="STRING" id="1884432.SAMN05518683_10155"/>
<dbReference type="OrthoDB" id="9765462at2"/>
<dbReference type="Pfam" id="PF01979">
    <property type="entry name" value="Amidohydro_1"/>
    <property type="match status" value="1"/>
</dbReference>
<dbReference type="Proteomes" id="UP000198892">
    <property type="component" value="Unassembled WGS sequence"/>
</dbReference>
<dbReference type="PANTHER" id="PTHR43668:SF2">
    <property type="entry name" value="ALLANTOINASE"/>
    <property type="match status" value="1"/>
</dbReference>
<dbReference type="GO" id="GO:0050897">
    <property type="term" value="F:cobalt ion binding"/>
    <property type="evidence" value="ECO:0007669"/>
    <property type="project" value="InterPro"/>
</dbReference>
<proteinExistence type="inferred from homology"/>
<dbReference type="GO" id="GO:0005737">
    <property type="term" value="C:cytoplasm"/>
    <property type="evidence" value="ECO:0007669"/>
    <property type="project" value="TreeGrafter"/>
</dbReference>
<keyword evidence="8" id="KW-0862">Zinc</keyword>
<evidence type="ECO:0000256" key="7">
    <source>
        <dbReference type="ARBA" id="ARBA00022801"/>
    </source>
</evidence>
<evidence type="ECO:0000256" key="9">
    <source>
        <dbReference type="SAM" id="MobiDB-lite"/>
    </source>
</evidence>
<evidence type="ECO:0000256" key="2">
    <source>
        <dbReference type="ARBA" id="ARBA00004968"/>
    </source>
</evidence>
<dbReference type="NCBIfam" id="TIGR03178">
    <property type="entry name" value="allantoinase"/>
    <property type="match status" value="1"/>
</dbReference>
<comment type="similarity">
    <text evidence="3">Belongs to the metallo-dependent hydrolases superfamily. Allantoinase family.</text>
</comment>
<dbReference type="InterPro" id="IPR006680">
    <property type="entry name" value="Amidohydro-rel"/>
</dbReference>
<comment type="subunit">
    <text evidence="4">Homotetramer.</text>
</comment>
<evidence type="ECO:0000313" key="11">
    <source>
        <dbReference type="EMBL" id="SFO90832.1"/>
    </source>
</evidence>
<evidence type="ECO:0000256" key="8">
    <source>
        <dbReference type="ARBA" id="ARBA00022833"/>
    </source>
</evidence>
<dbReference type="EC" id="3.5.2.5" evidence="5"/>
<gene>
    <name evidence="11" type="ORF">SAMN05518683_10155</name>
</gene>
<dbReference type="AlphaFoldDB" id="A0A1I5L122"/>
<dbReference type="InterPro" id="IPR011059">
    <property type="entry name" value="Metal-dep_hydrolase_composite"/>
</dbReference>
<evidence type="ECO:0000259" key="10">
    <source>
        <dbReference type="Pfam" id="PF01979"/>
    </source>
</evidence>
<keyword evidence="6" id="KW-0479">Metal-binding</keyword>
<sequence>MLAWQQRIKNGTIVTGKETYQADIYVEDGRIAAITTEELPGDVEEDIDAAGKYVFSGFMDTHIHSRDPGPTHKEDFTHSTRAAAAGGLTTVFEMPNTTPPVNDAEHFDSQHEHLGSQANVDFGLWGICLGHLNEEHIPDLHDKGVIGFKFFWGYAVHAETFQLMYNYKPGMENVIPPFHDGEVYKMMENVAKTGQVFAVHAENNDLIQTLTSRVEERGGSTYEDLLEGRPALAEVLTVQTGIEMAKATGVRFHVLHVSAGESVRLIRKAQQEGLPVTVETCPHFLFLSAEDFDRVGPKMKVYPPVKHKIDQDEIWRGIADGTISHVCSDHAPHTQDEKDGSLWSIPAGMCGIETLAPLMLNAVSEGRLSLQRAAQLLSENPARLFGIAPQKGTMQPGSDADFTIVDMDKEGTIDQNKLHSKSKVTAYHGFDIKGWPVQTIVRGRTVMKDGDMVSEGHGTLIQPSSTGQTVYGTS</sequence>
<dbReference type="Gene3D" id="2.30.40.10">
    <property type="entry name" value="Urease, subunit C, domain 1"/>
    <property type="match status" value="1"/>
</dbReference>
<dbReference type="GO" id="GO:0008270">
    <property type="term" value="F:zinc ion binding"/>
    <property type="evidence" value="ECO:0007669"/>
    <property type="project" value="InterPro"/>
</dbReference>
<evidence type="ECO:0000256" key="5">
    <source>
        <dbReference type="ARBA" id="ARBA00012863"/>
    </source>
</evidence>
<dbReference type="Gene3D" id="3.20.20.140">
    <property type="entry name" value="Metal-dependent hydrolases"/>
    <property type="match status" value="1"/>
</dbReference>
<evidence type="ECO:0000256" key="1">
    <source>
        <dbReference type="ARBA" id="ARBA00001947"/>
    </source>
</evidence>
<dbReference type="NCBIfam" id="TIGR00857">
    <property type="entry name" value="pyrC_multi"/>
    <property type="match status" value="1"/>
</dbReference>
<feature type="domain" description="Amidohydrolase-related" evidence="10">
    <location>
        <begin position="53"/>
        <end position="446"/>
    </location>
</feature>
<dbReference type="GO" id="GO:0004038">
    <property type="term" value="F:allantoinase activity"/>
    <property type="evidence" value="ECO:0007669"/>
    <property type="project" value="UniProtKB-EC"/>
</dbReference>
<dbReference type="EMBL" id="FOXD01000001">
    <property type="protein sequence ID" value="SFO90832.1"/>
    <property type="molecule type" value="Genomic_DNA"/>
</dbReference>
<comment type="pathway">
    <text evidence="2">Nitrogen metabolism; (S)-allantoin degradation; allantoate from (S)-allantoin: step 1/1.</text>
</comment>
<dbReference type="InterPro" id="IPR032466">
    <property type="entry name" value="Metal_Hydrolase"/>
</dbReference>
<evidence type="ECO:0000256" key="6">
    <source>
        <dbReference type="ARBA" id="ARBA00022723"/>
    </source>
</evidence>
<protein>
    <recommendedName>
        <fullName evidence="5">allantoinase</fullName>
        <ecNumber evidence="5">3.5.2.5</ecNumber>
    </recommendedName>
</protein>
<name>A0A1I5L122_9BACI</name>
<feature type="compositionally biased region" description="Polar residues" evidence="9">
    <location>
        <begin position="461"/>
        <end position="474"/>
    </location>
</feature>
<reference evidence="12" key="1">
    <citation type="submission" date="2016-10" db="EMBL/GenBank/DDBJ databases">
        <authorList>
            <person name="Varghese N."/>
            <person name="Submissions S."/>
        </authorList>
    </citation>
    <scope>NUCLEOTIDE SEQUENCE [LARGE SCALE GENOMIC DNA]</scope>
    <source>
        <strain evidence="12">S7</strain>
    </source>
</reference>
<evidence type="ECO:0000256" key="4">
    <source>
        <dbReference type="ARBA" id="ARBA00011881"/>
    </source>
</evidence>
<dbReference type="SUPFAM" id="SSF51556">
    <property type="entry name" value="Metallo-dependent hydrolases"/>
    <property type="match status" value="1"/>
</dbReference>
<dbReference type="InterPro" id="IPR050138">
    <property type="entry name" value="DHOase/Allantoinase_Hydrolase"/>
</dbReference>
<dbReference type="GO" id="GO:0000256">
    <property type="term" value="P:allantoin catabolic process"/>
    <property type="evidence" value="ECO:0007669"/>
    <property type="project" value="InterPro"/>
</dbReference>
<evidence type="ECO:0000313" key="12">
    <source>
        <dbReference type="Proteomes" id="UP000198892"/>
    </source>
</evidence>
<feature type="region of interest" description="Disordered" evidence="9">
    <location>
        <begin position="454"/>
        <end position="474"/>
    </location>
</feature>
<accession>A0A1I5L122</accession>
<dbReference type="SUPFAM" id="SSF51338">
    <property type="entry name" value="Composite domain of metallo-dependent hydrolases"/>
    <property type="match status" value="1"/>
</dbReference>